<accession>A0A0R1VUQ4</accession>
<organism evidence="1 2">
    <name type="scientific">Lactobacillus kitasatonis DSM 16761 = JCM 1039</name>
    <dbReference type="NCBI Taxonomy" id="1423767"/>
    <lineage>
        <taxon>Bacteria</taxon>
        <taxon>Bacillati</taxon>
        <taxon>Bacillota</taxon>
        <taxon>Bacilli</taxon>
        <taxon>Lactobacillales</taxon>
        <taxon>Lactobacillaceae</taxon>
        <taxon>Lactobacillus</taxon>
    </lineage>
</organism>
<proteinExistence type="predicted"/>
<dbReference type="RefSeq" id="WP_025014957.1">
    <property type="nucleotide sequence ID" value="NZ_AZFU01000004.1"/>
</dbReference>
<dbReference type="PATRIC" id="fig|1423767.3.peg.1718"/>
<dbReference type="Proteomes" id="UP000051307">
    <property type="component" value="Unassembled WGS sequence"/>
</dbReference>
<name>A0A0R1VUQ4_9LACO</name>
<gene>
    <name evidence="1" type="ORF">FC59_GL001657</name>
</gene>
<evidence type="ECO:0000313" key="2">
    <source>
        <dbReference type="Proteomes" id="UP000051307"/>
    </source>
</evidence>
<protein>
    <submittedName>
        <fullName evidence="1">Uncharacterized protein</fullName>
    </submittedName>
</protein>
<dbReference type="OrthoDB" id="2327581at2"/>
<dbReference type="AlphaFoldDB" id="A0A0R1VUQ4"/>
<reference evidence="1 2" key="1">
    <citation type="journal article" date="2015" name="Genome Announc.">
        <title>Expanding the biotechnology potential of lactobacilli through comparative genomics of 213 strains and associated genera.</title>
        <authorList>
            <person name="Sun Z."/>
            <person name="Harris H.M."/>
            <person name="McCann A."/>
            <person name="Guo C."/>
            <person name="Argimon S."/>
            <person name="Zhang W."/>
            <person name="Yang X."/>
            <person name="Jeffery I.B."/>
            <person name="Cooney J.C."/>
            <person name="Kagawa T.F."/>
            <person name="Liu W."/>
            <person name="Song Y."/>
            <person name="Salvetti E."/>
            <person name="Wrobel A."/>
            <person name="Rasinkangas P."/>
            <person name="Parkhill J."/>
            <person name="Rea M.C."/>
            <person name="O'Sullivan O."/>
            <person name="Ritari J."/>
            <person name="Douillard F.P."/>
            <person name="Paul Ross R."/>
            <person name="Yang R."/>
            <person name="Briner A.E."/>
            <person name="Felis G.E."/>
            <person name="de Vos W.M."/>
            <person name="Barrangou R."/>
            <person name="Klaenhammer T.R."/>
            <person name="Caufield P.W."/>
            <person name="Cui Y."/>
            <person name="Zhang H."/>
            <person name="O'Toole P.W."/>
        </authorList>
    </citation>
    <scope>NUCLEOTIDE SEQUENCE [LARGE SCALE GENOMIC DNA]</scope>
    <source>
        <strain evidence="1 2">DSM 16761</strain>
    </source>
</reference>
<dbReference type="EMBL" id="AZFU01000004">
    <property type="protein sequence ID" value="KRM06739.1"/>
    <property type="molecule type" value="Genomic_DNA"/>
</dbReference>
<comment type="caution">
    <text evidence="1">The sequence shown here is derived from an EMBL/GenBank/DDBJ whole genome shotgun (WGS) entry which is preliminary data.</text>
</comment>
<evidence type="ECO:0000313" key="1">
    <source>
        <dbReference type="EMBL" id="KRM06739.1"/>
    </source>
</evidence>
<sequence>MNTLFNLSALKAFIRQIVKEVVKEELSRRGGNTWVPKMFNRKSAAKYLGVSGSYIDKLVKTGELTPSFPGEGKTKFYLREDLDAYAEHGKDYLKKVIL</sequence>